<gene>
    <name evidence="2" type="ORF">WJX73_006320</name>
</gene>
<evidence type="ECO:0000256" key="1">
    <source>
        <dbReference type="SAM" id="MobiDB-lite"/>
    </source>
</evidence>
<accession>A0AAW1PML1</accession>
<sequence length="265" mass="29381">MDASYNEGPGLLRGLTTKQKQARRVFLAVRTQLAKRGAPSDQKGLAVKGSNASTEPQQHNPTGSISDRVPAVVQDEGRQPESPDKHALVTSLHGGPDQPSGKTDPAPRRSTNAAAVKKKVAKGYKPAGYTLSPRLKRALIKFGMQPSTFCDSYPNRTAIDDMYDFWDGQREAFTEMYPRRWPVSGLQKDMLEHVGMAGKITISMCQGQAKRVCEKYLFTQCSPPDHETALQLHTFHDVPIEELQDMTYTEAFELSVHLGRVEDLP</sequence>
<name>A0AAW1PML1_9CHLO</name>
<feature type="compositionally biased region" description="Polar residues" evidence="1">
    <location>
        <begin position="50"/>
        <end position="65"/>
    </location>
</feature>
<protein>
    <submittedName>
        <fullName evidence="2">Uncharacterized protein</fullName>
    </submittedName>
</protein>
<dbReference type="Proteomes" id="UP001465755">
    <property type="component" value="Unassembled WGS sequence"/>
</dbReference>
<feature type="region of interest" description="Disordered" evidence="1">
    <location>
        <begin position="1"/>
        <end position="21"/>
    </location>
</feature>
<evidence type="ECO:0000313" key="2">
    <source>
        <dbReference type="EMBL" id="KAK9809782.1"/>
    </source>
</evidence>
<dbReference type="EMBL" id="JALJOQ010000016">
    <property type="protein sequence ID" value="KAK9809782.1"/>
    <property type="molecule type" value="Genomic_DNA"/>
</dbReference>
<keyword evidence="3" id="KW-1185">Reference proteome</keyword>
<comment type="caution">
    <text evidence="2">The sequence shown here is derived from an EMBL/GenBank/DDBJ whole genome shotgun (WGS) entry which is preliminary data.</text>
</comment>
<dbReference type="AlphaFoldDB" id="A0AAW1PML1"/>
<evidence type="ECO:0000313" key="3">
    <source>
        <dbReference type="Proteomes" id="UP001465755"/>
    </source>
</evidence>
<organism evidence="2 3">
    <name type="scientific">Symbiochloris irregularis</name>
    <dbReference type="NCBI Taxonomy" id="706552"/>
    <lineage>
        <taxon>Eukaryota</taxon>
        <taxon>Viridiplantae</taxon>
        <taxon>Chlorophyta</taxon>
        <taxon>core chlorophytes</taxon>
        <taxon>Trebouxiophyceae</taxon>
        <taxon>Trebouxiales</taxon>
        <taxon>Trebouxiaceae</taxon>
        <taxon>Symbiochloris</taxon>
    </lineage>
</organism>
<feature type="compositionally biased region" description="Basic and acidic residues" evidence="1">
    <location>
        <begin position="75"/>
        <end position="87"/>
    </location>
</feature>
<proteinExistence type="predicted"/>
<feature type="region of interest" description="Disordered" evidence="1">
    <location>
        <begin position="33"/>
        <end position="119"/>
    </location>
</feature>
<reference evidence="2 3" key="1">
    <citation type="journal article" date="2024" name="Nat. Commun.">
        <title>Phylogenomics reveals the evolutionary origins of lichenization in chlorophyte algae.</title>
        <authorList>
            <person name="Puginier C."/>
            <person name="Libourel C."/>
            <person name="Otte J."/>
            <person name="Skaloud P."/>
            <person name="Haon M."/>
            <person name="Grisel S."/>
            <person name="Petersen M."/>
            <person name="Berrin J.G."/>
            <person name="Delaux P.M."/>
            <person name="Dal Grande F."/>
            <person name="Keller J."/>
        </authorList>
    </citation>
    <scope>NUCLEOTIDE SEQUENCE [LARGE SCALE GENOMIC DNA]</scope>
    <source>
        <strain evidence="2 3">SAG 2036</strain>
    </source>
</reference>